<proteinExistence type="predicted"/>
<evidence type="ECO:0000313" key="2">
    <source>
        <dbReference type="Proteomes" id="UP000190675"/>
    </source>
</evidence>
<protein>
    <submittedName>
        <fullName evidence="1">Uncharacterized protein</fullName>
    </submittedName>
</protein>
<dbReference type="EMBL" id="LT670818">
    <property type="protein sequence ID" value="SHG81303.1"/>
    <property type="molecule type" value="Genomic_DNA"/>
</dbReference>
<accession>A0A1M5MX10</accession>
<gene>
    <name evidence="1" type="ORF">SAMN05444169_4266</name>
</gene>
<evidence type="ECO:0000313" key="1">
    <source>
        <dbReference type="EMBL" id="SHG81303.1"/>
    </source>
</evidence>
<sequence length="91" mass="9409">MHIKSRGHLPLRCWRSPCCDSVARSIGIVSAVISSVSPSGTHCRSSDAYRHPTTHGCSPVNATAIDTTAIDTTVNANATNSNASAICEGVG</sequence>
<organism evidence="1 2">
    <name type="scientific">Bradyrhizobium erythrophlei</name>
    <dbReference type="NCBI Taxonomy" id="1437360"/>
    <lineage>
        <taxon>Bacteria</taxon>
        <taxon>Pseudomonadati</taxon>
        <taxon>Pseudomonadota</taxon>
        <taxon>Alphaproteobacteria</taxon>
        <taxon>Hyphomicrobiales</taxon>
        <taxon>Nitrobacteraceae</taxon>
        <taxon>Bradyrhizobium</taxon>
    </lineage>
</organism>
<dbReference type="Proteomes" id="UP000190675">
    <property type="component" value="Chromosome I"/>
</dbReference>
<name>A0A1M5MX10_9BRAD</name>
<reference evidence="1 2" key="1">
    <citation type="submission" date="2016-11" db="EMBL/GenBank/DDBJ databases">
        <authorList>
            <person name="Jaros S."/>
            <person name="Januszkiewicz K."/>
            <person name="Wedrychowicz H."/>
        </authorList>
    </citation>
    <scope>NUCLEOTIDE SEQUENCE [LARGE SCALE GENOMIC DNA]</scope>
    <source>
        <strain evidence="1 2">GAS242</strain>
    </source>
</reference>
<dbReference type="AlphaFoldDB" id="A0A1M5MX10"/>